<name>D5G581_TUBMM</name>
<gene>
    <name evidence="6" type="ORF">GSTUM_00000349001</name>
</gene>
<evidence type="ECO:0000313" key="7">
    <source>
        <dbReference type="Proteomes" id="UP000006911"/>
    </source>
</evidence>
<sequence length="300" mass="32391">MTPILRSNSSKVLLLGSGFVAGRCLGALSDSDVAVTVGKYLENIAQLTGDTCAAEELAEGVRHATAISLDINNTDAMEAEVATHDIVISLVPYVYHPQVIKAAIKERKNIVTTSYVSPAMIELDQGAKDAGITVMNEIGLDPGIDHLYAVKTAKDVHSKGGKILSFLSYCGGLPAPEASGNPLCYKFSWSSRGVLLALRNSAKYYKNGNVEEIDGTRLMETAKPYLIYQGFAFVAYILTAIPPCTRNCMPFPRHKLSFVVLSATRDSLNLSVLSSTLDSYLTSLLPFLSLLIPLFRGRPL</sequence>
<organism evidence="6 7">
    <name type="scientific">Tuber melanosporum (strain Mel28)</name>
    <name type="common">Perigord black truffle</name>
    <dbReference type="NCBI Taxonomy" id="656061"/>
    <lineage>
        <taxon>Eukaryota</taxon>
        <taxon>Fungi</taxon>
        <taxon>Dikarya</taxon>
        <taxon>Ascomycota</taxon>
        <taxon>Pezizomycotina</taxon>
        <taxon>Pezizomycetes</taxon>
        <taxon>Pezizales</taxon>
        <taxon>Tuberaceae</taxon>
        <taxon>Tuber</taxon>
    </lineage>
</organism>
<evidence type="ECO:0000256" key="1">
    <source>
        <dbReference type="ARBA" id="ARBA00022857"/>
    </source>
</evidence>
<protein>
    <submittedName>
        <fullName evidence="6">(Perigord truffle) hypothetical protein</fullName>
    </submittedName>
</protein>
<dbReference type="PANTHER" id="PTHR11133:SF22">
    <property type="entry name" value="ALPHA-AMINOADIPIC SEMIALDEHYDE SYNTHASE, MITOCHONDRIAL"/>
    <property type="match status" value="1"/>
</dbReference>
<dbReference type="Gene3D" id="3.30.360.10">
    <property type="entry name" value="Dihydrodipicolinate Reductase, domain 2"/>
    <property type="match status" value="1"/>
</dbReference>
<keyword evidence="3" id="KW-0028">Amino-acid biosynthesis</keyword>
<evidence type="ECO:0000256" key="2">
    <source>
        <dbReference type="ARBA" id="ARBA00023002"/>
    </source>
</evidence>
<feature type="domain" description="Saccharopine dehydrogenase-like C-terminal" evidence="5">
    <location>
        <begin position="139"/>
        <end position="236"/>
    </location>
</feature>
<keyword evidence="2" id="KW-0560">Oxidoreductase</keyword>
<evidence type="ECO:0000259" key="5">
    <source>
        <dbReference type="Pfam" id="PF16653"/>
    </source>
</evidence>
<evidence type="ECO:0000313" key="6">
    <source>
        <dbReference type="EMBL" id="CAZ79674.1"/>
    </source>
</evidence>
<dbReference type="GO" id="GO:0004753">
    <property type="term" value="F:saccharopine dehydrogenase activity"/>
    <property type="evidence" value="ECO:0007669"/>
    <property type="project" value="TreeGrafter"/>
</dbReference>
<dbReference type="KEGG" id="tml:GSTUM_00000349001"/>
<dbReference type="eggNOG" id="KOG0172">
    <property type="taxonomic scope" value="Eukaryota"/>
</dbReference>
<dbReference type="FunFam" id="3.40.50.720:FF:000072">
    <property type="entry name" value="Saccharopine dehydrogenase [NADP(+), L-glutamate-forming]"/>
    <property type="match status" value="1"/>
</dbReference>
<dbReference type="InterPro" id="IPR005097">
    <property type="entry name" value="Sacchrp_dh_NADP-bd"/>
</dbReference>
<dbReference type="Proteomes" id="UP000006911">
    <property type="component" value="Unassembled WGS sequence"/>
</dbReference>
<dbReference type="SUPFAM" id="SSF55347">
    <property type="entry name" value="Glyceraldehyde-3-phosphate dehydrogenase-like, C-terminal domain"/>
    <property type="match status" value="1"/>
</dbReference>
<dbReference type="SUPFAM" id="SSF51735">
    <property type="entry name" value="NAD(P)-binding Rossmann-fold domains"/>
    <property type="match status" value="1"/>
</dbReference>
<dbReference type="InParanoid" id="D5G581"/>
<feature type="domain" description="Saccharopine dehydrogenase NADP binding" evidence="4">
    <location>
        <begin position="12"/>
        <end position="135"/>
    </location>
</feature>
<proteinExistence type="predicted"/>
<dbReference type="HOGENOM" id="CLU_928099_0_0_1"/>
<dbReference type="AlphaFoldDB" id="D5G581"/>
<evidence type="ECO:0000256" key="3">
    <source>
        <dbReference type="ARBA" id="ARBA00023154"/>
    </source>
</evidence>
<keyword evidence="7" id="KW-1185">Reference proteome</keyword>
<accession>D5G581</accession>
<dbReference type="InterPro" id="IPR032095">
    <property type="entry name" value="Sacchrp_dh-like_C"/>
</dbReference>
<dbReference type="STRING" id="656061.D5G581"/>
<dbReference type="Pfam" id="PF16653">
    <property type="entry name" value="Sacchrp_dh_C"/>
    <property type="match status" value="1"/>
</dbReference>
<dbReference type="PANTHER" id="PTHR11133">
    <property type="entry name" value="SACCHAROPINE DEHYDROGENASE"/>
    <property type="match status" value="1"/>
</dbReference>
<dbReference type="GeneID" id="9188093"/>
<dbReference type="RefSeq" id="XP_002835517.1">
    <property type="nucleotide sequence ID" value="XM_002835471.1"/>
</dbReference>
<keyword evidence="3" id="KW-0457">Lysine biosynthesis</keyword>
<dbReference type="Gene3D" id="3.40.50.720">
    <property type="entry name" value="NAD(P)-binding Rossmann-like Domain"/>
    <property type="match status" value="1"/>
</dbReference>
<dbReference type="InterPro" id="IPR051168">
    <property type="entry name" value="AASS"/>
</dbReference>
<dbReference type="InterPro" id="IPR036291">
    <property type="entry name" value="NAD(P)-bd_dom_sf"/>
</dbReference>
<dbReference type="GO" id="GO:0005737">
    <property type="term" value="C:cytoplasm"/>
    <property type="evidence" value="ECO:0007669"/>
    <property type="project" value="TreeGrafter"/>
</dbReference>
<dbReference type="Pfam" id="PF03435">
    <property type="entry name" value="Sacchrp_dh_NADP"/>
    <property type="match status" value="1"/>
</dbReference>
<dbReference type="GO" id="GO:0019878">
    <property type="term" value="P:lysine biosynthetic process via aminoadipic acid"/>
    <property type="evidence" value="ECO:0007669"/>
    <property type="project" value="TreeGrafter"/>
</dbReference>
<reference evidence="6 7" key="1">
    <citation type="journal article" date="2010" name="Nature">
        <title>Perigord black truffle genome uncovers evolutionary origins and mechanisms of symbiosis.</title>
        <authorList>
            <person name="Martin F."/>
            <person name="Kohler A."/>
            <person name="Murat C."/>
            <person name="Balestrini R."/>
            <person name="Coutinho P.M."/>
            <person name="Jaillon O."/>
            <person name="Montanini B."/>
            <person name="Morin E."/>
            <person name="Noel B."/>
            <person name="Percudani R."/>
            <person name="Porcel B."/>
            <person name="Rubini A."/>
            <person name="Amicucci A."/>
            <person name="Amselem J."/>
            <person name="Anthouard V."/>
            <person name="Arcioni S."/>
            <person name="Artiguenave F."/>
            <person name="Aury J.M."/>
            <person name="Ballario P."/>
            <person name="Bolchi A."/>
            <person name="Brenna A."/>
            <person name="Brun A."/>
            <person name="Buee M."/>
            <person name="Cantarel B."/>
            <person name="Chevalier G."/>
            <person name="Couloux A."/>
            <person name="Da Silva C."/>
            <person name="Denoeud F."/>
            <person name="Duplessis S."/>
            <person name="Ghignone S."/>
            <person name="Hilselberger B."/>
            <person name="Iotti M."/>
            <person name="Marcais B."/>
            <person name="Mello A."/>
            <person name="Miranda M."/>
            <person name="Pacioni G."/>
            <person name="Quesneville H."/>
            <person name="Riccioni C."/>
            <person name="Ruotolo R."/>
            <person name="Splivallo R."/>
            <person name="Stocchi V."/>
            <person name="Tisserant E."/>
            <person name="Viscomi A.R."/>
            <person name="Zambonelli A."/>
            <person name="Zampieri E."/>
            <person name="Henrissat B."/>
            <person name="Lebrun M.H."/>
            <person name="Paolocci F."/>
            <person name="Bonfante P."/>
            <person name="Ottonello S."/>
            <person name="Wincker P."/>
        </authorList>
    </citation>
    <scope>NUCLEOTIDE SEQUENCE [LARGE SCALE GENOMIC DNA]</scope>
    <source>
        <strain evidence="6 7">Mel28</strain>
    </source>
</reference>
<dbReference type="EMBL" id="FN429997">
    <property type="protein sequence ID" value="CAZ79674.1"/>
    <property type="molecule type" value="Genomic_DNA"/>
</dbReference>
<keyword evidence="1" id="KW-0521">NADP</keyword>
<evidence type="ECO:0000259" key="4">
    <source>
        <dbReference type="Pfam" id="PF03435"/>
    </source>
</evidence>